<dbReference type="PANTHER" id="PTHR35004:SF8">
    <property type="entry name" value="TRANSPOSASE RV3428C-RELATED"/>
    <property type="match status" value="1"/>
</dbReference>
<reference evidence="4" key="1">
    <citation type="submission" date="2022-10" db="EMBL/GenBank/DDBJ databases">
        <title>Completed Genome Sequence of two octocoral isolated bacterium, Endozoicomonas euniceicola EF212T and Endozoicomonas gorgoniicola PS125T.</title>
        <authorList>
            <person name="Chiou Y.-J."/>
            <person name="Chen Y.-H."/>
        </authorList>
    </citation>
    <scope>NUCLEOTIDE SEQUENCE</scope>
    <source>
        <strain evidence="4">EF212</strain>
    </source>
</reference>
<organism evidence="4 5">
    <name type="scientific">Endozoicomonas euniceicola</name>
    <dbReference type="NCBI Taxonomy" id="1234143"/>
    <lineage>
        <taxon>Bacteria</taxon>
        <taxon>Pseudomonadati</taxon>
        <taxon>Pseudomonadota</taxon>
        <taxon>Gammaproteobacteria</taxon>
        <taxon>Oceanospirillales</taxon>
        <taxon>Endozoicomonadaceae</taxon>
        <taxon>Endozoicomonas</taxon>
    </lineage>
</organism>
<dbReference type="InterPro" id="IPR017895">
    <property type="entry name" value="HTH_IS408/IS1162_type"/>
</dbReference>
<evidence type="ECO:0000313" key="5">
    <source>
        <dbReference type="Proteomes" id="UP001163255"/>
    </source>
</evidence>
<dbReference type="InterPro" id="IPR036397">
    <property type="entry name" value="RNaseH_sf"/>
</dbReference>
<dbReference type="Proteomes" id="UP001163255">
    <property type="component" value="Chromosome"/>
</dbReference>
<gene>
    <name evidence="4" type="primary">istA</name>
    <name evidence="4" type="ORF">NX720_24250</name>
</gene>
<dbReference type="PROSITE" id="PS50994">
    <property type="entry name" value="INTEGRASE"/>
    <property type="match status" value="1"/>
</dbReference>
<dbReference type="Gene3D" id="3.30.420.10">
    <property type="entry name" value="Ribonuclease H-like superfamily/Ribonuclease H"/>
    <property type="match status" value="1"/>
</dbReference>
<sequence length="519" mass="59762">MAKEVRLSMRKIREILRLRFSCQLSIRQISASIRVSTGAVTKYLSLFERSGLKWPLPADMDDTALINQLSPDTASRSQQGLVSPDWIEIHNELKRKSMTKQLTWEEYCEAYPHNHYSYPQFCHLYREWCKKQKRSMRQLHRGGEKMFVDYAGLTVTIVDRNTGDTAPAQIFVAVLGASSYTYAEASWTQSIVNFLGSQIRAFSYFGGVPQMLVPDNLKSAVTKACRYDPDINRSYLHMAEHFGCSVMPARPYKPKDKAKAEVGVQLVERWILMRLRHTTFFSLSELNQAIKQLLEDLNNRPFKQQPGCRRSLFEQLDKPALMPLPVQPFEHIEFKIARVNIDYHVQYASHYYSVPHQLVREQVELRVTQQTVQVFYKGKPVTSHPRKWQEVGGFTTKPEHMPERHRKQQQWTPGRLLSWAKDLGPEVQRFTQKLLDSKQHPEQAYRACLGLLNLERDYGADRLNAACGRAIKTGGHRVASVRSILQSGLDKVPLEPAQDSSAERVTISHENIRGSGFYH</sequence>
<protein>
    <submittedName>
        <fullName evidence="4">IS21 family transposase</fullName>
    </submittedName>
</protein>
<evidence type="ECO:0000259" key="3">
    <source>
        <dbReference type="PROSITE" id="PS50994"/>
    </source>
</evidence>
<dbReference type="EMBL" id="CP103300">
    <property type="protein sequence ID" value="UYM15893.1"/>
    <property type="molecule type" value="Genomic_DNA"/>
</dbReference>
<dbReference type="InterPro" id="IPR054353">
    <property type="entry name" value="IstA-like_C"/>
</dbReference>
<evidence type="ECO:0000313" key="4">
    <source>
        <dbReference type="EMBL" id="UYM15893.1"/>
    </source>
</evidence>
<dbReference type="Pfam" id="PF22483">
    <property type="entry name" value="Mu-transpos_C_2"/>
    <property type="match status" value="1"/>
</dbReference>
<comment type="similarity">
    <text evidence="1">Belongs to the transposase IS21/IS408/IS1162 family.</text>
</comment>
<dbReference type="InterPro" id="IPR001584">
    <property type="entry name" value="Integrase_cat-core"/>
</dbReference>
<feature type="domain" description="Integrase catalytic" evidence="3">
    <location>
        <begin position="138"/>
        <end position="331"/>
    </location>
</feature>
<name>A0ABY6GT06_9GAMM</name>
<proteinExistence type="inferred from homology"/>
<dbReference type="InterPro" id="IPR012337">
    <property type="entry name" value="RNaseH-like_sf"/>
</dbReference>
<accession>A0ABY6GT06</accession>
<dbReference type="NCBIfam" id="NF033546">
    <property type="entry name" value="transpos_IS21"/>
    <property type="match status" value="1"/>
</dbReference>
<dbReference type="SUPFAM" id="SSF53098">
    <property type="entry name" value="Ribonuclease H-like"/>
    <property type="match status" value="1"/>
</dbReference>
<evidence type="ECO:0000256" key="1">
    <source>
        <dbReference type="ARBA" id="ARBA00009277"/>
    </source>
</evidence>
<dbReference type="PROSITE" id="PS50532">
    <property type="entry name" value="HTH_IS408"/>
    <property type="match status" value="1"/>
</dbReference>
<dbReference type="PANTHER" id="PTHR35004">
    <property type="entry name" value="TRANSPOSASE RV3428C-RELATED"/>
    <property type="match status" value="1"/>
</dbReference>
<evidence type="ECO:0000259" key="2">
    <source>
        <dbReference type="PROSITE" id="PS50532"/>
    </source>
</evidence>
<feature type="domain" description="HTH IS408-type" evidence="2">
    <location>
        <begin position="12"/>
        <end position="93"/>
    </location>
</feature>
<keyword evidence="5" id="KW-1185">Reference proteome</keyword>